<comment type="function">
    <text evidence="7">A cysteine desulfhydrase that generates hydrogen sulfide, H(2)S. The H(2)S produced by this enzyme modulates the balance between respiration and glycolysis, and contributes to redox homeostasis. Probably eliminates toxic levels of Cys (which can induce oxidative stress).</text>
</comment>
<protein>
    <recommendedName>
        <fullName evidence="7">L-cysteine desulfhydrase Cds1</fullName>
        <ecNumber evidence="7">4.4.1.1</ecNumber>
    </recommendedName>
</protein>
<dbReference type="OrthoDB" id="7624112at2"/>
<organism evidence="9 10">
    <name type="scientific">Solihabitans fulvus</name>
    <dbReference type="NCBI Taxonomy" id="1892852"/>
    <lineage>
        <taxon>Bacteria</taxon>
        <taxon>Bacillati</taxon>
        <taxon>Actinomycetota</taxon>
        <taxon>Actinomycetes</taxon>
        <taxon>Pseudonocardiales</taxon>
        <taxon>Pseudonocardiaceae</taxon>
        <taxon>Solihabitans</taxon>
    </lineage>
</organism>
<proteinExistence type="inferred from homology"/>
<dbReference type="Gene3D" id="3.40.50.1100">
    <property type="match status" value="2"/>
</dbReference>
<gene>
    <name evidence="7" type="primary">cds1</name>
    <name evidence="9" type="ORF">F0L68_07015</name>
</gene>
<feature type="modified residue" description="N6-(pyridoxal phosphate)lysine" evidence="7">
    <location>
        <position position="61"/>
    </location>
</feature>
<evidence type="ECO:0000256" key="6">
    <source>
        <dbReference type="ARBA" id="ARBA00055251"/>
    </source>
</evidence>
<dbReference type="Proteomes" id="UP000323454">
    <property type="component" value="Unassembled WGS sequence"/>
</dbReference>
<sequence length="362" mass="39737">MTVVDRCCEVTRDWVCEAVRIIEADANRSADTHLLRYPLPPDWGVDLYLKDESTHPTGSLKHRLARSLFLYSICNGWISEGTTVIEASSGSTAVSEAYFARLLGLPFIAVMPRSTSPEKITLIEREGGTCHFVDQAGAIYDESRRLAQELGGHFMDQFTHAERATDWRGNNNIAESIFDQLALEPQPEPAWIVVGAGTGGTSATIGRYIRYRRLRTRLAVVDPEHSVFFDAWKTSAPDLVGTRGSRIEGIGRPRVEPSFVGQVIDRMIKVPDAASIAVIRHVEQLLGRRVGGSTGTNLWGAFQLVAELLAAGRRGSVVTLLCDGGERYANTYYDDEWVAAEGMDLAPHLAALDAFRATGSTL</sequence>
<dbReference type="Pfam" id="PF00291">
    <property type="entry name" value="PALP"/>
    <property type="match status" value="1"/>
</dbReference>
<evidence type="ECO:0000256" key="3">
    <source>
        <dbReference type="ARBA" id="ARBA00022490"/>
    </source>
</evidence>
<evidence type="ECO:0000313" key="10">
    <source>
        <dbReference type="Proteomes" id="UP000323454"/>
    </source>
</evidence>
<evidence type="ECO:0000256" key="2">
    <source>
        <dbReference type="ARBA" id="ARBA00004496"/>
    </source>
</evidence>
<dbReference type="AlphaFoldDB" id="A0A5B2XN80"/>
<dbReference type="InterPro" id="IPR001926">
    <property type="entry name" value="TrpB-like_PALP"/>
</dbReference>
<evidence type="ECO:0000256" key="5">
    <source>
        <dbReference type="ARBA" id="ARBA00023239"/>
    </source>
</evidence>
<dbReference type="InterPro" id="IPR047586">
    <property type="entry name" value="Cds1"/>
</dbReference>
<name>A0A5B2XN80_9PSEU</name>
<comment type="similarity">
    <text evidence="7">Belongs to the cysteine synthase/cystathionine beta-synthase family. Cds1 subfamily.</text>
</comment>
<dbReference type="GO" id="GO:0016829">
    <property type="term" value="F:lyase activity"/>
    <property type="evidence" value="ECO:0007669"/>
    <property type="project" value="UniProtKB-KW"/>
</dbReference>
<comment type="catalytic activity">
    <reaction evidence="7">
        <text>L-cysteine + H2O = hydrogen sulfide + pyruvate + NH4(+) + H(+)</text>
        <dbReference type="Rhea" id="RHEA:24931"/>
        <dbReference type="ChEBI" id="CHEBI:15361"/>
        <dbReference type="ChEBI" id="CHEBI:15377"/>
        <dbReference type="ChEBI" id="CHEBI:15378"/>
        <dbReference type="ChEBI" id="CHEBI:28938"/>
        <dbReference type="ChEBI" id="CHEBI:29919"/>
        <dbReference type="ChEBI" id="CHEBI:35235"/>
        <dbReference type="EC" id="4.4.1.1"/>
    </reaction>
</comment>
<evidence type="ECO:0000256" key="7">
    <source>
        <dbReference type="HAMAP-Rule" id="MF_00868"/>
    </source>
</evidence>
<dbReference type="PANTHER" id="PTHR10314">
    <property type="entry name" value="CYSTATHIONINE BETA-SYNTHASE"/>
    <property type="match status" value="1"/>
</dbReference>
<accession>A0A5B2XN80</accession>
<reference evidence="9 10" key="2">
    <citation type="submission" date="2019-09" db="EMBL/GenBank/DDBJ databases">
        <authorList>
            <person name="Jin C."/>
        </authorList>
    </citation>
    <scope>NUCLEOTIDE SEQUENCE [LARGE SCALE GENOMIC DNA]</scope>
    <source>
        <strain evidence="9 10">AN110305</strain>
    </source>
</reference>
<dbReference type="GO" id="GO:0019450">
    <property type="term" value="P:L-cysteine catabolic process to pyruvate"/>
    <property type="evidence" value="ECO:0007669"/>
    <property type="project" value="UniProtKB-UniRule"/>
</dbReference>
<evidence type="ECO:0000256" key="4">
    <source>
        <dbReference type="ARBA" id="ARBA00022898"/>
    </source>
</evidence>
<evidence type="ECO:0000256" key="1">
    <source>
        <dbReference type="ARBA" id="ARBA00001933"/>
    </source>
</evidence>
<dbReference type="EC" id="4.4.1.1" evidence="7"/>
<keyword evidence="3 7" id="KW-0963">Cytoplasm</keyword>
<dbReference type="FunFam" id="3.40.50.1100:FF:000015">
    <property type="entry name" value="Cysteine synthase B"/>
    <property type="match status" value="1"/>
</dbReference>
<evidence type="ECO:0000313" key="9">
    <source>
        <dbReference type="EMBL" id="KAA2264823.1"/>
    </source>
</evidence>
<comment type="subcellular location">
    <subcellularLocation>
        <location evidence="2">Cytoplasm</location>
    </subcellularLocation>
</comment>
<dbReference type="EMBL" id="VUOB01000010">
    <property type="protein sequence ID" value="KAA2264823.1"/>
    <property type="molecule type" value="Genomic_DNA"/>
</dbReference>
<dbReference type="SUPFAM" id="SSF53686">
    <property type="entry name" value="Tryptophan synthase beta subunit-like PLP-dependent enzymes"/>
    <property type="match status" value="1"/>
</dbReference>
<dbReference type="GO" id="GO:0030170">
    <property type="term" value="F:pyridoxal phosphate binding"/>
    <property type="evidence" value="ECO:0007669"/>
    <property type="project" value="UniProtKB-UniRule"/>
</dbReference>
<keyword evidence="5 7" id="KW-0456">Lyase</keyword>
<dbReference type="InterPro" id="IPR050214">
    <property type="entry name" value="Cys_Synth/Cystath_Beta-Synth"/>
</dbReference>
<keyword evidence="10" id="KW-1185">Reference proteome</keyword>
<keyword evidence="4 7" id="KW-0663">Pyridoxal phosphate</keyword>
<evidence type="ECO:0000259" key="8">
    <source>
        <dbReference type="Pfam" id="PF00291"/>
    </source>
</evidence>
<comment type="caution">
    <text evidence="9">The sequence shown here is derived from an EMBL/GenBank/DDBJ whole genome shotgun (WGS) entry which is preliminary data.</text>
</comment>
<feature type="domain" description="Tryptophan synthase beta chain-like PALP" evidence="8">
    <location>
        <begin position="32"/>
        <end position="323"/>
    </location>
</feature>
<reference evidence="9 10" key="1">
    <citation type="submission" date="2019-09" db="EMBL/GenBank/DDBJ databases">
        <title>Goodfellowia gen. nov., a new genus of the Pseudonocardineae related to Actinoalloteichus, containing Goodfellowia coeruleoviolacea gen. nov., comb. nov. gen. nov., comb. nov.</title>
        <authorList>
            <person name="Labeda D."/>
        </authorList>
    </citation>
    <scope>NUCLEOTIDE SEQUENCE [LARGE SCALE GENOMIC DNA]</scope>
    <source>
        <strain evidence="9 10">AN110305</strain>
    </source>
</reference>
<dbReference type="RefSeq" id="WP_149848622.1">
    <property type="nucleotide sequence ID" value="NZ_VUOB01000010.1"/>
</dbReference>
<comment type="cofactor">
    <cofactor evidence="1 7">
        <name>pyridoxal 5'-phosphate</name>
        <dbReference type="ChEBI" id="CHEBI:597326"/>
    </cofactor>
</comment>
<dbReference type="HAMAP" id="MF_00868">
    <property type="entry name" value="Cds1"/>
    <property type="match status" value="1"/>
</dbReference>
<dbReference type="InterPro" id="IPR036052">
    <property type="entry name" value="TrpB-like_PALP_sf"/>
</dbReference>
<comment type="function">
    <text evidence="6">A cysteine desulfhydrase that generates hydrogen sulfide, H(2)S. The H(2)S produced by this enzyme stimulates respiration in M.tuberculosis, mediated primarily via cytochrome bd with a lesser contribution from cytochrome bc1/aa3. H(2)S modulates the balance between respiration and glycolysis, and also contributes to redox homeostasis. Probably eliminates toxic levels of Cys (which can induce oxidative stress).</text>
</comment>
<dbReference type="GO" id="GO:0005737">
    <property type="term" value="C:cytoplasm"/>
    <property type="evidence" value="ECO:0007669"/>
    <property type="project" value="UniProtKB-SubCell"/>
</dbReference>